<protein>
    <submittedName>
        <fullName evidence="1">Uncharacterized protein conserved in archaea</fullName>
    </submittedName>
</protein>
<sequence length="259" mass="30361">MVLTTLVSVLAQVPMEVWNKIVEKEPEWRFMHDLLQFWGFGRFAVLMVAAGLNDFQLKGKAEVAYWPKVRELLDREPIPTSIKDLELILSRFYSKERLPELKLRRLRRFLSSRLANWLWNSSPPEVAENFVRVWHDLAATMRQSKDAKTITFAMKCLGIALLIAGESSFSFERIPIPVDYRVREFTRRLGVDVEDDEEVREFWNQILKEIRKSVEININMIHLDSLIWQIGVLSKPEIVDYFAKLGLREVGEKIREVIS</sequence>
<gene>
    <name evidence="1" type="ORF">XD48_0082</name>
</gene>
<comment type="caution">
    <text evidence="1">The sequence shown here is derived from an EMBL/GenBank/DDBJ whole genome shotgun (WGS) entry which is preliminary data.</text>
</comment>
<evidence type="ECO:0000313" key="2">
    <source>
        <dbReference type="Proteomes" id="UP000054015"/>
    </source>
</evidence>
<name>A0A101E334_ARCFL</name>
<organism evidence="1 2">
    <name type="scientific">Archaeoglobus fulgidus</name>
    <dbReference type="NCBI Taxonomy" id="2234"/>
    <lineage>
        <taxon>Archaea</taxon>
        <taxon>Methanobacteriati</taxon>
        <taxon>Methanobacteriota</taxon>
        <taxon>Archaeoglobi</taxon>
        <taxon>Archaeoglobales</taxon>
        <taxon>Archaeoglobaceae</taxon>
        <taxon>Archaeoglobus</taxon>
    </lineage>
</organism>
<dbReference type="AlphaFoldDB" id="A0A101E334"/>
<accession>A0A101E334</accession>
<dbReference type="EMBL" id="LGEX01000001">
    <property type="protein sequence ID" value="KUK07747.1"/>
    <property type="molecule type" value="Genomic_DNA"/>
</dbReference>
<evidence type="ECO:0000313" key="1">
    <source>
        <dbReference type="EMBL" id="KUK07747.1"/>
    </source>
</evidence>
<dbReference type="SUPFAM" id="SSF48150">
    <property type="entry name" value="DNA-glycosylase"/>
    <property type="match status" value="1"/>
</dbReference>
<dbReference type="Pfam" id="PF09171">
    <property type="entry name" value="AGOG"/>
    <property type="match status" value="1"/>
</dbReference>
<dbReference type="InterPro" id="IPR011257">
    <property type="entry name" value="DNA_glycosylase"/>
</dbReference>
<reference evidence="2" key="1">
    <citation type="journal article" date="2015" name="MBio">
        <title>Genome-Resolved Metagenomic Analysis Reveals Roles for Candidate Phyla and Other Microbial Community Members in Biogeochemical Transformations in Oil Reservoirs.</title>
        <authorList>
            <person name="Hu P."/>
            <person name="Tom L."/>
            <person name="Singh A."/>
            <person name="Thomas B.C."/>
            <person name="Baker B.J."/>
            <person name="Piceno Y.M."/>
            <person name="Andersen G.L."/>
            <person name="Banfield J.F."/>
        </authorList>
    </citation>
    <scope>NUCLEOTIDE SEQUENCE [LARGE SCALE GENOMIC DNA]</scope>
</reference>
<dbReference type="Gene3D" id="1.10.340.30">
    <property type="entry name" value="Hypothetical protein, domain 2"/>
    <property type="match status" value="1"/>
</dbReference>
<dbReference type="GO" id="GO:0016799">
    <property type="term" value="F:hydrolase activity, hydrolyzing N-glycosyl compounds"/>
    <property type="evidence" value="ECO:0007669"/>
    <property type="project" value="InterPro"/>
</dbReference>
<dbReference type="InterPro" id="IPR015254">
    <property type="entry name" value="AGOG-like"/>
</dbReference>
<dbReference type="Proteomes" id="UP000054015">
    <property type="component" value="Unassembled WGS sequence"/>
</dbReference>
<dbReference type="GO" id="GO:0003906">
    <property type="term" value="F:DNA-(apurinic or apyrimidinic site) endonuclease activity"/>
    <property type="evidence" value="ECO:0007669"/>
    <property type="project" value="InterPro"/>
</dbReference>
<proteinExistence type="predicted"/>
<dbReference type="GO" id="GO:0006281">
    <property type="term" value="P:DNA repair"/>
    <property type="evidence" value="ECO:0007669"/>
    <property type="project" value="InterPro"/>
</dbReference>
<dbReference type="PATRIC" id="fig|2234.7.peg.721"/>